<keyword evidence="1" id="KW-1133">Transmembrane helix</keyword>
<accession>A0ABQ3ZIT2</accession>
<protein>
    <submittedName>
        <fullName evidence="3">Integral membrane transferase</fullName>
    </submittedName>
</protein>
<dbReference type="GO" id="GO:0016740">
    <property type="term" value="F:transferase activity"/>
    <property type="evidence" value="ECO:0007669"/>
    <property type="project" value="UniProtKB-KW"/>
</dbReference>
<feature type="transmembrane region" description="Helical" evidence="1">
    <location>
        <begin position="308"/>
        <end position="332"/>
    </location>
</feature>
<feature type="transmembrane region" description="Helical" evidence="1">
    <location>
        <begin position="149"/>
        <end position="165"/>
    </location>
</feature>
<feature type="transmembrane region" description="Helical" evidence="1">
    <location>
        <begin position="205"/>
        <end position="223"/>
    </location>
</feature>
<evidence type="ECO:0000313" key="3">
    <source>
        <dbReference type="EMBL" id="GIE18495.1"/>
    </source>
</evidence>
<evidence type="ECO:0000256" key="1">
    <source>
        <dbReference type="SAM" id="Phobius"/>
    </source>
</evidence>
<dbReference type="Proteomes" id="UP000603200">
    <property type="component" value="Unassembled WGS sequence"/>
</dbReference>
<keyword evidence="4" id="KW-1185">Reference proteome</keyword>
<evidence type="ECO:0000313" key="4">
    <source>
        <dbReference type="Proteomes" id="UP000603200"/>
    </source>
</evidence>
<feature type="transmembrane region" description="Helical" evidence="1">
    <location>
        <begin position="177"/>
        <end position="193"/>
    </location>
</feature>
<keyword evidence="3" id="KW-0808">Transferase</keyword>
<dbReference type="InterPro" id="IPR002656">
    <property type="entry name" value="Acyl_transf_3_dom"/>
</dbReference>
<keyword evidence="1" id="KW-0812">Transmembrane</keyword>
<feature type="domain" description="Acyltransferase 3" evidence="2">
    <location>
        <begin position="7"/>
        <end position="326"/>
    </location>
</feature>
<proteinExistence type="predicted"/>
<dbReference type="Pfam" id="PF01757">
    <property type="entry name" value="Acyl_transf_3"/>
    <property type="match status" value="1"/>
</dbReference>
<feature type="transmembrane region" description="Helical" evidence="1">
    <location>
        <begin position="124"/>
        <end position="142"/>
    </location>
</feature>
<dbReference type="EMBL" id="BOMN01000020">
    <property type="protein sequence ID" value="GIE18495.1"/>
    <property type="molecule type" value="Genomic_DNA"/>
</dbReference>
<gene>
    <name evidence="3" type="ORF">Ahu01nite_015970</name>
</gene>
<feature type="transmembrane region" description="Helical" evidence="1">
    <location>
        <begin position="69"/>
        <end position="90"/>
    </location>
</feature>
<evidence type="ECO:0000259" key="2">
    <source>
        <dbReference type="Pfam" id="PF01757"/>
    </source>
</evidence>
<reference evidence="3 4" key="1">
    <citation type="submission" date="2021-01" db="EMBL/GenBank/DDBJ databases">
        <title>Whole genome shotgun sequence of Actinoplanes humidus NBRC 14915.</title>
        <authorList>
            <person name="Komaki H."/>
            <person name="Tamura T."/>
        </authorList>
    </citation>
    <scope>NUCLEOTIDE SEQUENCE [LARGE SCALE GENOMIC DNA]</scope>
    <source>
        <strain evidence="3 4">NBRC 14915</strain>
    </source>
</reference>
<name>A0ABQ3ZIT2_9ACTN</name>
<feature type="transmembrane region" description="Helical" evidence="1">
    <location>
        <begin position="274"/>
        <end position="296"/>
    </location>
</feature>
<keyword evidence="1" id="KW-0472">Membrane</keyword>
<organism evidence="3 4">
    <name type="scientific">Winogradskya humida</name>
    <dbReference type="NCBI Taxonomy" id="113566"/>
    <lineage>
        <taxon>Bacteria</taxon>
        <taxon>Bacillati</taxon>
        <taxon>Actinomycetota</taxon>
        <taxon>Actinomycetes</taxon>
        <taxon>Micromonosporales</taxon>
        <taxon>Micromonosporaceae</taxon>
        <taxon>Winogradskya</taxon>
    </lineage>
</organism>
<sequence>MPVVRDRYFDTLRAVAIVRVVAYHAFHYAVLALVFPSMGVMFALGGSLMASSLDRSAGTTVVRGRVRRLLPALWVMGLILVPLMLIAGWVHRPSWPGLLLWVVPLATPPASHGIGDVGAEGAGVLWYLATYLWLVLLSPLLLRLYRSQRLLTIAVPLIALALLHTEPLATGNNAVRTIGYVLTFLPCWLLGFAHRDGDLRKLHPALVATLVAGCTLISLGWVVEHPGPGGLDLVPFPLAHALYSMGFVLALLRVSPAMGWLARMPLVQRIIAALNNRAVTIYLWHNVVITVAILIGDRIMLWDAGQGALIYLVFSAIAVTLLTTAVLVFGWVEDLAAKRPARLRPWPVPRPRHAYIAPKPALPLALAAVAQTTLTRTGPR</sequence>
<feature type="transmembrane region" description="Helical" evidence="1">
    <location>
        <begin position="25"/>
        <end position="48"/>
    </location>
</feature>
<comment type="caution">
    <text evidence="3">The sequence shown here is derived from an EMBL/GenBank/DDBJ whole genome shotgun (WGS) entry which is preliminary data.</text>
</comment>